<evidence type="ECO:0000256" key="3">
    <source>
        <dbReference type="ARBA" id="ARBA00022617"/>
    </source>
</evidence>
<dbReference type="InterPro" id="IPR050665">
    <property type="entry name" value="Cytochrome_P450_Monooxygen"/>
</dbReference>
<reference evidence="14 15" key="1">
    <citation type="submission" date="2024-05" db="EMBL/GenBank/DDBJ databases">
        <title>De novo assembly of an allotetraploid wild potato.</title>
        <authorList>
            <person name="Hosaka A.J."/>
        </authorList>
    </citation>
    <scope>NUCLEOTIDE SEQUENCE [LARGE SCALE GENOMIC DNA]</scope>
    <source>
        <tissue evidence="14">Young leaves</tissue>
    </source>
</reference>
<proteinExistence type="inferred from homology"/>
<organism evidence="14 15">
    <name type="scientific">Solanum stoloniferum</name>
    <dbReference type="NCBI Taxonomy" id="62892"/>
    <lineage>
        <taxon>Eukaryota</taxon>
        <taxon>Viridiplantae</taxon>
        <taxon>Streptophyta</taxon>
        <taxon>Embryophyta</taxon>
        <taxon>Tracheophyta</taxon>
        <taxon>Spermatophyta</taxon>
        <taxon>Magnoliopsida</taxon>
        <taxon>eudicotyledons</taxon>
        <taxon>Gunneridae</taxon>
        <taxon>Pentapetalae</taxon>
        <taxon>asterids</taxon>
        <taxon>lamiids</taxon>
        <taxon>Solanales</taxon>
        <taxon>Solanaceae</taxon>
        <taxon>Solanoideae</taxon>
        <taxon>Solaneae</taxon>
        <taxon>Solanum</taxon>
    </lineage>
</organism>
<evidence type="ECO:0000256" key="11">
    <source>
        <dbReference type="PIRSR" id="PIRSR602401-1"/>
    </source>
</evidence>
<keyword evidence="5 11" id="KW-0479">Metal-binding</keyword>
<protein>
    <recommendedName>
        <fullName evidence="16">Cytochrome P450 CYP72A219-like</fullName>
    </recommendedName>
</protein>
<dbReference type="PROSITE" id="PS00086">
    <property type="entry name" value="CYTOCHROME_P450"/>
    <property type="match status" value="1"/>
</dbReference>
<dbReference type="EMBL" id="JBJKTR010000019">
    <property type="protein sequence ID" value="KAL3333100.1"/>
    <property type="molecule type" value="Genomic_DNA"/>
</dbReference>
<evidence type="ECO:0000256" key="13">
    <source>
        <dbReference type="SAM" id="Phobius"/>
    </source>
</evidence>
<evidence type="ECO:0000256" key="9">
    <source>
        <dbReference type="ARBA" id="ARBA00023033"/>
    </source>
</evidence>
<evidence type="ECO:0000256" key="8">
    <source>
        <dbReference type="ARBA" id="ARBA00023004"/>
    </source>
</evidence>
<dbReference type="AlphaFoldDB" id="A0ABD2RMM8"/>
<dbReference type="PANTHER" id="PTHR24282:SF245">
    <property type="entry name" value="CYTOCHROME P450"/>
    <property type="match status" value="1"/>
</dbReference>
<evidence type="ECO:0000313" key="14">
    <source>
        <dbReference type="EMBL" id="KAL3333100.1"/>
    </source>
</evidence>
<dbReference type="Proteomes" id="UP001627284">
    <property type="component" value="Unassembled WGS sequence"/>
</dbReference>
<comment type="caution">
    <text evidence="14">The sequence shown here is derived from an EMBL/GenBank/DDBJ whole genome shotgun (WGS) entry which is preliminary data.</text>
</comment>
<dbReference type="InterPro" id="IPR002401">
    <property type="entry name" value="Cyt_P450_E_grp-I"/>
</dbReference>
<dbReference type="PRINTS" id="PR00463">
    <property type="entry name" value="EP450I"/>
</dbReference>
<dbReference type="GO" id="GO:0046872">
    <property type="term" value="F:metal ion binding"/>
    <property type="evidence" value="ECO:0007669"/>
    <property type="project" value="UniProtKB-KW"/>
</dbReference>
<evidence type="ECO:0000256" key="7">
    <source>
        <dbReference type="ARBA" id="ARBA00023002"/>
    </source>
</evidence>
<dbReference type="InterPro" id="IPR001128">
    <property type="entry name" value="Cyt_P450"/>
</dbReference>
<keyword evidence="3 11" id="KW-0349">Heme</keyword>
<accession>A0ABD2RMM8</accession>
<dbReference type="PRINTS" id="PR00385">
    <property type="entry name" value="P450"/>
</dbReference>
<dbReference type="SUPFAM" id="SSF48264">
    <property type="entry name" value="Cytochrome P450"/>
    <property type="match status" value="1"/>
</dbReference>
<dbReference type="InterPro" id="IPR017972">
    <property type="entry name" value="Cyt_P450_CS"/>
</dbReference>
<dbReference type="PANTHER" id="PTHR24282">
    <property type="entry name" value="CYTOCHROME P450 FAMILY MEMBER"/>
    <property type="match status" value="1"/>
</dbReference>
<keyword evidence="6 13" id="KW-1133">Transmembrane helix</keyword>
<dbReference type="InterPro" id="IPR036396">
    <property type="entry name" value="Cyt_P450_sf"/>
</dbReference>
<evidence type="ECO:0000256" key="5">
    <source>
        <dbReference type="ARBA" id="ARBA00022723"/>
    </source>
</evidence>
<keyword evidence="9 12" id="KW-0503">Monooxygenase</keyword>
<keyword evidence="15" id="KW-1185">Reference proteome</keyword>
<keyword evidence="8 11" id="KW-0408">Iron</keyword>
<keyword evidence="7 12" id="KW-0560">Oxidoreductase</keyword>
<evidence type="ECO:0000256" key="10">
    <source>
        <dbReference type="ARBA" id="ARBA00023136"/>
    </source>
</evidence>
<keyword evidence="4 13" id="KW-0812">Transmembrane</keyword>
<evidence type="ECO:0000313" key="15">
    <source>
        <dbReference type="Proteomes" id="UP001627284"/>
    </source>
</evidence>
<dbReference type="GO" id="GO:0004497">
    <property type="term" value="F:monooxygenase activity"/>
    <property type="evidence" value="ECO:0007669"/>
    <property type="project" value="UniProtKB-KW"/>
</dbReference>
<dbReference type="Pfam" id="PF00067">
    <property type="entry name" value="p450"/>
    <property type="match status" value="2"/>
</dbReference>
<feature type="binding site" description="axial binding residue" evidence="11">
    <location>
        <position position="415"/>
    </location>
    <ligand>
        <name>heme</name>
        <dbReference type="ChEBI" id="CHEBI:30413"/>
    </ligand>
    <ligandPart>
        <name>Fe</name>
        <dbReference type="ChEBI" id="CHEBI:18248"/>
    </ligandPart>
</feature>
<name>A0ABD2RMM8_9SOLN</name>
<evidence type="ECO:0008006" key="16">
    <source>
        <dbReference type="Google" id="ProtNLM"/>
    </source>
</evidence>
<evidence type="ECO:0000256" key="6">
    <source>
        <dbReference type="ARBA" id="ARBA00022989"/>
    </source>
</evidence>
<comment type="cofactor">
    <cofactor evidence="11">
        <name>heme</name>
        <dbReference type="ChEBI" id="CHEBI:30413"/>
    </cofactor>
</comment>
<dbReference type="GO" id="GO:0016020">
    <property type="term" value="C:membrane"/>
    <property type="evidence" value="ECO:0007669"/>
    <property type="project" value="UniProtKB-SubCell"/>
</dbReference>
<evidence type="ECO:0000256" key="4">
    <source>
        <dbReference type="ARBA" id="ARBA00022692"/>
    </source>
</evidence>
<gene>
    <name evidence="14" type="ORF">AABB24_033261</name>
</gene>
<evidence type="ECO:0000256" key="12">
    <source>
        <dbReference type="RuleBase" id="RU000461"/>
    </source>
</evidence>
<evidence type="ECO:0000256" key="2">
    <source>
        <dbReference type="ARBA" id="ARBA00010617"/>
    </source>
</evidence>
<evidence type="ECO:0000256" key="1">
    <source>
        <dbReference type="ARBA" id="ARBA00004370"/>
    </source>
</evidence>
<keyword evidence="10 13" id="KW-0472">Membrane</keyword>
<feature type="transmembrane region" description="Helical" evidence="13">
    <location>
        <begin position="6"/>
        <end position="25"/>
    </location>
</feature>
<comment type="similarity">
    <text evidence="2 12">Belongs to the cytochrome P450 family.</text>
</comment>
<dbReference type="Gene3D" id="1.10.630.10">
    <property type="entry name" value="Cytochrome P450"/>
    <property type="match status" value="2"/>
</dbReference>
<sequence length="467" mass="54036">MEILYNTIIATICVAILLVYTWRVLNWAWFRPKKLENFLRQRGLKGNPYKLLYGDLNELTKSIVEAKSKPINISDDITQRLIPFFLDSINKNGKSSFMWLGPYPTVLITNPEHVKEILTKNYVYQKQTHPNPFAKLLAQGLVLVEEDKWAKHRKIINPAFHVEKLKHMLPAFYMSCSEMISKWEEIIPEETTFELDVWPDLQLMTAEVISRTAFGSSYEEGRTVFELQQEQAEHIMNISRSIYIPGSRFLPTKRNKRMLEIEKQVQTTIRHIIDKRLRAMEGGETSKDDLLGILLESNMKEIEQHGSKDFGLTTTEVIEECKLFYFAGQETTSVLLVWTMILLCLHPEWQVRAREEVLQVFGDEKPDLEGLSRLKIEIWGEDAKEFKPERFSEGVSKATKGQVSFIPFGWGPRICIGQNFAMMEAKMAIAMILQKFSFELSPSYTHAPFAIITIHPQYGAPLLMHKL</sequence>
<comment type="subcellular location">
    <subcellularLocation>
        <location evidence="1">Membrane</location>
    </subcellularLocation>
</comment>